<feature type="signal peptide" evidence="1">
    <location>
        <begin position="1"/>
        <end position="17"/>
    </location>
</feature>
<proteinExistence type="predicted"/>
<sequence>MVSWTLLKLVWVVEVTQLYLSSLQKVVNKDSKKPIDQNMWEVQSDLYSSTRLNIRRNFR</sequence>
<keyword evidence="1" id="KW-0732">Signal</keyword>
<comment type="caution">
    <text evidence="2">The sequence shown here is derived from an EMBL/GenBank/DDBJ whole genome shotgun (WGS) entry which is preliminary data.</text>
</comment>
<accession>A0A2P6S2J6</accession>
<gene>
    <name evidence="2" type="ORF">RchiOBHm_Chr2g0160411</name>
</gene>
<dbReference type="EMBL" id="PDCK01000040">
    <property type="protein sequence ID" value="PRQ52887.1"/>
    <property type="molecule type" value="Genomic_DNA"/>
</dbReference>
<keyword evidence="3" id="KW-1185">Reference proteome</keyword>
<evidence type="ECO:0000313" key="3">
    <source>
        <dbReference type="Proteomes" id="UP000238479"/>
    </source>
</evidence>
<dbReference type="AlphaFoldDB" id="A0A2P6S2J6"/>
<organism evidence="2 3">
    <name type="scientific">Rosa chinensis</name>
    <name type="common">China rose</name>
    <dbReference type="NCBI Taxonomy" id="74649"/>
    <lineage>
        <taxon>Eukaryota</taxon>
        <taxon>Viridiplantae</taxon>
        <taxon>Streptophyta</taxon>
        <taxon>Embryophyta</taxon>
        <taxon>Tracheophyta</taxon>
        <taxon>Spermatophyta</taxon>
        <taxon>Magnoliopsida</taxon>
        <taxon>eudicotyledons</taxon>
        <taxon>Gunneridae</taxon>
        <taxon>Pentapetalae</taxon>
        <taxon>rosids</taxon>
        <taxon>fabids</taxon>
        <taxon>Rosales</taxon>
        <taxon>Rosaceae</taxon>
        <taxon>Rosoideae</taxon>
        <taxon>Rosoideae incertae sedis</taxon>
        <taxon>Rosa</taxon>
    </lineage>
</organism>
<name>A0A2P6S2J6_ROSCH</name>
<protein>
    <submittedName>
        <fullName evidence="2">Uncharacterized protein</fullName>
    </submittedName>
</protein>
<evidence type="ECO:0000256" key="1">
    <source>
        <dbReference type="SAM" id="SignalP"/>
    </source>
</evidence>
<evidence type="ECO:0000313" key="2">
    <source>
        <dbReference type="EMBL" id="PRQ52887.1"/>
    </source>
</evidence>
<dbReference type="Proteomes" id="UP000238479">
    <property type="component" value="Chromosome 2"/>
</dbReference>
<feature type="chain" id="PRO_5015179824" evidence="1">
    <location>
        <begin position="18"/>
        <end position="59"/>
    </location>
</feature>
<reference evidence="2 3" key="1">
    <citation type="journal article" date="2018" name="Nat. Genet.">
        <title>The Rosa genome provides new insights in the design of modern roses.</title>
        <authorList>
            <person name="Bendahmane M."/>
        </authorList>
    </citation>
    <scope>NUCLEOTIDE SEQUENCE [LARGE SCALE GENOMIC DNA]</scope>
    <source>
        <strain evidence="3">cv. Old Blush</strain>
    </source>
</reference>
<dbReference type="Gramene" id="PRQ52887">
    <property type="protein sequence ID" value="PRQ52887"/>
    <property type="gene ID" value="RchiOBHm_Chr2g0160411"/>
</dbReference>